<accession>A0ABX9KHT1</accession>
<keyword evidence="2" id="KW-0238">DNA-binding</keyword>
<comment type="caution">
    <text evidence="5">The sequence shown here is derived from an EMBL/GenBank/DDBJ whole genome shotgun (WGS) entry which is preliminary data.</text>
</comment>
<dbReference type="Gene3D" id="3.40.50.1360">
    <property type="match status" value="1"/>
</dbReference>
<dbReference type="InterPro" id="IPR001034">
    <property type="entry name" value="DeoR_HTH"/>
</dbReference>
<sequence>MLANERYGKILSILDLEGSVKSSKLVKKLEVSLETIRRDLENLEKQGLLKKVHGGAVAKTNKVDNLPYTLREDESREEKQAVASKALEYIGEGETIALNGSTTNIEIAKLLKVKYNNLTVITNSLLIANELVQKEGINLILVGGIYNKREFSFLGENTVNALDKFSVNKSFISVGGVSLKRGVTDFLEEEVQLQKKFIEIANEVIILAVSSKIGNNSLIKICDLEDINFIITDSKLDKNMKKKYLKNGIEIKN</sequence>
<evidence type="ECO:0000256" key="3">
    <source>
        <dbReference type="ARBA" id="ARBA00023163"/>
    </source>
</evidence>
<keyword evidence="3" id="KW-0804">Transcription</keyword>
<keyword evidence="6" id="KW-1185">Reference proteome</keyword>
<dbReference type="InterPro" id="IPR050313">
    <property type="entry name" value="Carb_Metab_HTH_regulators"/>
</dbReference>
<protein>
    <submittedName>
        <fullName evidence="5">DeoR family transcriptional regulator</fullName>
    </submittedName>
</protein>
<evidence type="ECO:0000256" key="2">
    <source>
        <dbReference type="ARBA" id="ARBA00023125"/>
    </source>
</evidence>
<evidence type="ECO:0000256" key="1">
    <source>
        <dbReference type="ARBA" id="ARBA00023015"/>
    </source>
</evidence>
<evidence type="ECO:0000313" key="5">
    <source>
        <dbReference type="EMBL" id="REI41467.1"/>
    </source>
</evidence>
<dbReference type="InterPro" id="IPR036388">
    <property type="entry name" value="WH-like_DNA-bd_sf"/>
</dbReference>
<dbReference type="SUPFAM" id="SSF46785">
    <property type="entry name" value="Winged helix' DNA-binding domain"/>
    <property type="match status" value="1"/>
</dbReference>
<feature type="domain" description="HTH deoR-type" evidence="4">
    <location>
        <begin position="3"/>
        <end position="58"/>
    </location>
</feature>
<dbReference type="PROSITE" id="PS51000">
    <property type="entry name" value="HTH_DEOR_2"/>
    <property type="match status" value="1"/>
</dbReference>
<organism evidence="5 6">
    <name type="scientific">Psychrilyobacter piezotolerans</name>
    <dbReference type="NCBI Taxonomy" id="2293438"/>
    <lineage>
        <taxon>Bacteria</taxon>
        <taxon>Fusobacteriati</taxon>
        <taxon>Fusobacteriota</taxon>
        <taxon>Fusobacteriia</taxon>
        <taxon>Fusobacteriales</taxon>
        <taxon>Fusobacteriaceae</taxon>
        <taxon>Psychrilyobacter</taxon>
    </lineage>
</organism>
<reference evidence="5 6" key="1">
    <citation type="submission" date="2018-08" db="EMBL/GenBank/DDBJ databases">
        <title>Draft genome sequence of Psychrilyobacter sp. strain SD5 isolated from Black Sea water.</title>
        <authorList>
            <person name="Yadav S."/>
            <person name="Villanueva L."/>
            <person name="Damste J.S.S."/>
        </authorList>
    </citation>
    <scope>NUCLEOTIDE SEQUENCE [LARGE SCALE GENOMIC DNA]</scope>
    <source>
        <strain evidence="5 6">SD5</strain>
    </source>
</reference>
<proteinExistence type="predicted"/>
<dbReference type="Gene3D" id="1.10.10.10">
    <property type="entry name" value="Winged helix-like DNA-binding domain superfamily/Winged helix DNA-binding domain"/>
    <property type="match status" value="1"/>
</dbReference>
<dbReference type="PRINTS" id="PR00037">
    <property type="entry name" value="HTHLACR"/>
</dbReference>
<dbReference type="InterPro" id="IPR037171">
    <property type="entry name" value="NagB/RpiA_transferase-like"/>
</dbReference>
<name>A0ABX9KHT1_9FUSO</name>
<gene>
    <name evidence="5" type="ORF">DYH56_07305</name>
</gene>
<evidence type="ECO:0000259" key="4">
    <source>
        <dbReference type="PROSITE" id="PS51000"/>
    </source>
</evidence>
<dbReference type="SMART" id="SM00420">
    <property type="entry name" value="HTH_DEOR"/>
    <property type="match status" value="1"/>
</dbReference>
<dbReference type="InterPro" id="IPR018356">
    <property type="entry name" value="Tscrpt_reg_HTH_DeoR_CS"/>
</dbReference>
<dbReference type="PANTHER" id="PTHR30363">
    <property type="entry name" value="HTH-TYPE TRANSCRIPTIONAL REGULATOR SRLR-RELATED"/>
    <property type="match status" value="1"/>
</dbReference>
<dbReference type="EMBL" id="QUAJ01000010">
    <property type="protein sequence ID" value="REI41467.1"/>
    <property type="molecule type" value="Genomic_DNA"/>
</dbReference>
<dbReference type="SUPFAM" id="SSF100950">
    <property type="entry name" value="NagB/RpiA/CoA transferase-like"/>
    <property type="match status" value="1"/>
</dbReference>
<dbReference type="Proteomes" id="UP000263486">
    <property type="component" value="Unassembled WGS sequence"/>
</dbReference>
<dbReference type="Pfam" id="PF00455">
    <property type="entry name" value="DeoRC"/>
    <property type="match status" value="1"/>
</dbReference>
<dbReference type="PROSITE" id="PS00894">
    <property type="entry name" value="HTH_DEOR_1"/>
    <property type="match status" value="1"/>
</dbReference>
<keyword evidence="1" id="KW-0805">Transcription regulation</keyword>
<dbReference type="PANTHER" id="PTHR30363:SF44">
    <property type="entry name" value="AGA OPERON TRANSCRIPTIONAL REPRESSOR-RELATED"/>
    <property type="match status" value="1"/>
</dbReference>
<dbReference type="Pfam" id="PF08220">
    <property type="entry name" value="HTH_DeoR"/>
    <property type="match status" value="1"/>
</dbReference>
<dbReference type="InterPro" id="IPR036390">
    <property type="entry name" value="WH_DNA-bd_sf"/>
</dbReference>
<evidence type="ECO:0000313" key="6">
    <source>
        <dbReference type="Proteomes" id="UP000263486"/>
    </source>
</evidence>
<dbReference type="SMART" id="SM01134">
    <property type="entry name" value="DeoRC"/>
    <property type="match status" value="1"/>
</dbReference>
<dbReference type="InterPro" id="IPR014036">
    <property type="entry name" value="DeoR-like_C"/>
</dbReference>